<dbReference type="AlphaFoldDB" id="A0A0D2KTM3"/>
<feature type="compositionally biased region" description="Low complexity" evidence="1">
    <location>
        <begin position="431"/>
        <end position="463"/>
    </location>
</feature>
<feature type="region of interest" description="Disordered" evidence="1">
    <location>
        <begin position="630"/>
        <end position="703"/>
    </location>
</feature>
<feature type="compositionally biased region" description="Polar residues" evidence="1">
    <location>
        <begin position="132"/>
        <end position="142"/>
    </location>
</feature>
<feature type="non-terminal residue" evidence="2">
    <location>
        <position position="1"/>
    </location>
</feature>
<organism evidence="2 3">
    <name type="scientific">Hypholoma sublateritium (strain FD-334 SS-4)</name>
    <dbReference type="NCBI Taxonomy" id="945553"/>
    <lineage>
        <taxon>Eukaryota</taxon>
        <taxon>Fungi</taxon>
        <taxon>Dikarya</taxon>
        <taxon>Basidiomycota</taxon>
        <taxon>Agaricomycotina</taxon>
        <taxon>Agaricomycetes</taxon>
        <taxon>Agaricomycetidae</taxon>
        <taxon>Agaricales</taxon>
        <taxon>Agaricineae</taxon>
        <taxon>Strophariaceae</taxon>
        <taxon>Hypholoma</taxon>
    </lineage>
</organism>
<accession>A0A0D2KTM3</accession>
<evidence type="ECO:0000313" key="2">
    <source>
        <dbReference type="EMBL" id="KJA17987.1"/>
    </source>
</evidence>
<feature type="region of interest" description="Disordered" evidence="1">
    <location>
        <begin position="574"/>
        <end position="607"/>
    </location>
</feature>
<feature type="non-terminal residue" evidence="2">
    <location>
        <position position="710"/>
    </location>
</feature>
<reference evidence="3" key="1">
    <citation type="submission" date="2014-04" db="EMBL/GenBank/DDBJ databases">
        <title>Evolutionary Origins and Diversification of the Mycorrhizal Mutualists.</title>
        <authorList>
            <consortium name="DOE Joint Genome Institute"/>
            <consortium name="Mycorrhizal Genomics Consortium"/>
            <person name="Kohler A."/>
            <person name="Kuo A."/>
            <person name="Nagy L.G."/>
            <person name="Floudas D."/>
            <person name="Copeland A."/>
            <person name="Barry K.W."/>
            <person name="Cichocki N."/>
            <person name="Veneault-Fourrey C."/>
            <person name="LaButti K."/>
            <person name="Lindquist E.A."/>
            <person name="Lipzen A."/>
            <person name="Lundell T."/>
            <person name="Morin E."/>
            <person name="Murat C."/>
            <person name="Riley R."/>
            <person name="Ohm R."/>
            <person name="Sun H."/>
            <person name="Tunlid A."/>
            <person name="Henrissat B."/>
            <person name="Grigoriev I.V."/>
            <person name="Hibbett D.S."/>
            <person name="Martin F."/>
        </authorList>
    </citation>
    <scope>NUCLEOTIDE SEQUENCE [LARGE SCALE GENOMIC DNA]</scope>
    <source>
        <strain evidence="3">FD-334 SS-4</strain>
    </source>
</reference>
<feature type="compositionally biased region" description="Polar residues" evidence="1">
    <location>
        <begin position="33"/>
        <end position="96"/>
    </location>
</feature>
<dbReference type="OMA" id="IPSWTQP"/>
<dbReference type="Proteomes" id="UP000054270">
    <property type="component" value="Unassembled WGS sequence"/>
</dbReference>
<feature type="compositionally biased region" description="Polar residues" evidence="1">
    <location>
        <begin position="226"/>
        <end position="241"/>
    </location>
</feature>
<feature type="region of interest" description="Disordered" evidence="1">
    <location>
        <begin position="402"/>
        <end position="534"/>
    </location>
</feature>
<feature type="compositionally biased region" description="Polar residues" evidence="1">
    <location>
        <begin position="167"/>
        <end position="188"/>
    </location>
</feature>
<feature type="region of interest" description="Disordered" evidence="1">
    <location>
        <begin position="32"/>
        <end position="259"/>
    </location>
</feature>
<name>A0A0D2KTM3_HYPSF</name>
<dbReference type="STRING" id="945553.A0A0D2KTM3"/>
<proteinExistence type="predicted"/>
<dbReference type="EMBL" id="KN817595">
    <property type="protein sequence ID" value="KJA17987.1"/>
    <property type="molecule type" value="Genomic_DNA"/>
</dbReference>
<feature type="region of interest" description="Disordered" evidence="1">
    <location>
        <begin position="308"/>
        <end position="327"/>
    </location>
</feature>
<dbReference type="OrthoDB" id="3363891at2759"/>
<feature type="compositionally biased region" description="Polar residues" evidence="1">
    <location>
        <begin position="683"/>
        <end position="692"/>
    </location>
</feature>
<gene>
    <name evidence="2" type="ORF">HYPSUDRAFT_101308</name>
</gene>
<evidence type="ECO:0000256" key="1">
    <source>
        <dbReference type="SAM" id="MobiDB-lite"/>
    </source>
</evidence>
<feature type="compositionally biased region" description="Polar residues" evidence="1">
    <location>
        <begin position="476"/>
        <end position="488"/>
    </location>
</feature>
<feature type="compositionally biased region" description="Polar residues" evidence="1">
    <location>
        <begin position="196"/>
        <end position="216"/>
    </location>
</feature>
<keyword evidence="3" id="KW-1185">Reference proteome</keyword>
<protein>
    <submittedName>
        <fullName evidence="2">Uncharacterized protein</fullName>
    </submittedName>
</protein>
<feature type="compositionally biased region" description="Low complexity" evidence="1">
    <location>
        <begin position="413"/>
        <end position="422"/>
    </location>
</feature>
<sequence>RLAGPSWDEEVVPALRKRLESESRTLARRMSAISLSSMDEPSSANYSTSADNTSWQKQISAQTNSSQQPYSLTQALQISYQRQETPNRTTSTTPRVNGSAAAKPSVKTEFQRARTYSSPYASDAANGHANGNGRSKPNTSKPANPVRSLSPRPVDIKPTRIPKASRTPISVPSSSANSPYANGYSQDTAVKPGIIPSSSTQTTVELSSRSTRQTPGLLNESPPFPTDSTMSSGFTQPSNWNAAVEESPPRASTESEERPYEHWYRGEVSRNGGVGELRVGRRQEMLDIANYGHMIESKQAAKRMAPMNAEEATPRSRKRAGSIAGITNKERERGSLYLDEEIIDDAGRVLDEHPLTDLDGEGSEIQSVSDAYDGGAYAYLPGVGDVSTPSTEWTTVAGAHEFRSTTPTASMLPRPSSRQQHPSSPPPTRIPGPSSRRSSESRSTVNSSPAIGGSSQFSASKSSSPPPAPSSSSNSRQMNYANTTSPVSAQKRGASPASKILRGGAPKVAKSKTLPGKRDEGGNRGSVAYYPTPGDDGEDMAYAIPSWTQPVPGEGNWDDVVLPVVARKKGLDGYYEDANGSPKPKKVENTVAPAPGTFGFDGTKYRPPRGDFESIPMDEFGRPAAQNYEDLTTEDGRPGGLQTIHDDIQLPHRQQSPSPAPFSHYAPTNVQQAHPTHVGVQPGQETTSSKQKMQQKDDEEEAGCCKCVIM</sequence>
<evidence type="ECO:0000313" key="3">
    <source>
        <dbReference type="Proteomes" id="UP000054270"/>
    </source>
</evidence>